<gene>
    <name evidence="5" type="primary">Dana\GF20393</name>
    <name evidence="5" type="synonym">dana_GLEANR_2801</name>
    <name evidence="5" type="ORF">GF20393</name>
</gene>
<feature type="domain" description="Single" evidence="4">
    <location>
        <begin position="25"/>
        <end position="89"/>
    </location>
</feature>
<evidence type="ECO:0000256" key="1">
    <source>
        <dbReference type="ARBA" id="ARBA00004613"/>
    </source>
</evidence>
<dbReference type="PhylomeDB" id="B3MQ74"/>
<feature type="chain" id="PRO_5002793465" description="Single domain-containing protein" evidence="3">
    <location>
        <begin position="23"/>
        <end position="89"/>
    </location>
</feature>
<dbReference type="AlphaFoldDB" id="B3MQ74"/>
<dbReference type="GeneID" id="6503101"/>
<sequence>MQPVTFVLCLVVLGAHSLLVFGADCEIAGQKLNKGETYKPPDRCIQHTCLGAPRRIQTVMCPSVASLKPCKLVSDTSKPYPACCPKYEC</sequence>
<feature type="signal peptide" evidence="3">
    <location>
        <begin position="1"/>
        <end position="22"/>
    </location>
</feature>
<organism evidence="5 6">
    <name type="scientific">Drosophila ananassae</name>
    <name type="common">Fruit fly</name>
    <dbReference type="NCBI Taxonomy" id="7217"/>
    <lineage>
        <taxon>Eukaryota</taxon>
        <taxon>Metazoa</taxon>
        <taxon>Ecdysozoa</taxon>
        <taxon>Arthropoda</taxon>
        <taxon>Hexapoda</taxon>
        <taxon>Insecta</taxon>
        <taxon>Pterygota</taxon>
        <taxon>Neoptera</taxon>
        <taxon>Endopterygota</taxon>
        <taxon>Diptera</taxon>
        <taxon>Brachycera</taxon>
        <taxon>Muscomorpha</taxon>
        <taxon>Ephydroidea</taxon>
        <taxon>Drosophilidae</taxon>
        <taxon>Drosophila</taxon>
        <taxon>Sophophora</taxon>
    </lineage>
</organism>
<evidence type="ECO:0000256" key="2">
    <source>
        <dbReference type="ARBA" id="ARBA00022525"/>
    </source>
</evidence>
<dbReference type="SMART" id="SM01318">
    <property type="entry name" value="SVWC"/>
    <property type="match status" value="1"/>
</dbReference>
<evidence type="ECO:0000256" key="3">
    <source>
        <dbReference type="SAM" id="SignalP"/>
    </source>
</evidence>
<dbReference type="EMBL" id="CH902621">
    <property type="protein sequence ID" value="EDV44500.1"/>
    <property type="molecule type" value="Genomic_DNA"/>
</dbReference>
<dbReference type="OMA" id="RCLQYTC"/>
<dbReference type="CTD" id="318146"/>
<keyword evidence="3" id="KW-0732">Signal</keyword>
<keyword evidence="6" id="KW-1185">Reference proteome</keyword>
<name>B3MQ74_DROAN</name>
<protein>
    <recommendedName>
        <fullName evidence="4">Single domain-containing protein</fullName>
    </recommendedName>
</protein>
<dbReference type="GO" id="GO:0005576">
    <property type="term" value="C:extracellular region"/>
    <property type="evidence" value="ECO:0007669"/>
    <property type="project" value="UniProtKB-SubCell"/>
</dbReference>
<reference evidence="5 6" key="1">
    <citation type="journal article" date="2007" name="Nature">
        <title>Evolution of genes and genomes on the Drosophila phylogeny.</title>
        <authorList>
            <consortium name="Drosophila 12 Genomes Consortium"/>
            <person name="Clark A.G."/>
            <person name="Eisen M.B."/>
            <person name="Smith D.R."/>
            <person name="Bergman C.M."/>
            <person name="Oliver B."/>
            <person name="Markow T.A."/>
            <person name="Kaufman T.C."/>
            <person name="Kellis M."/>
            <person name="Gelbart W."/>
            <person name="Iyer V.N."/>
            <person name="Pollard D.A."/>
            <person name="Sackton T.B."/>
            <person name="Larracuente A.M."/>
            <person name="Singh N.D."/>
            <person name="Abad J.P."/>
            <person name="Abt D.N."/>
            <person name="Adryan B."/>
            <person name="Aguade M."/>
            <person name="Akashi H."/>
            <person name="Anderson W.W."/>
            <person name="Aquadro C.F."/>
            <person name="Ardell D.H."/>
            <person name="Arguello R."/>
            <person name="Artieri C.G."/>
            <person name="Barbash D.A."/>
            <person name="Barker D."/>
            <person name="Barsanti P."/>
            <person name="Batterham P."/>
            <person name="Batzoglou S."/>
            <person name="Begun D."/>
            <person name="Bhutkar A."/>
            <person name="Blanco E."/>
            <person name="Bosak S.A."/>
            <person name="Bradley R.K."/>
            <person name="Brand A.D."/>
            <person name="Brent M.R."/>
            <person name="Brooks A.N."/>
            <person name="Brown R.H."/>
            <person name="Butlin R.K."/>
            <person name="Caggese C."/>
            <person name="Calvi B.R."/>
            <person name="Bernardo de Carvalho A."/>
            <person name="Caspi A."/>
            <person name="Castrezana S."/>
            <person name="Celniker S.E."/>
            <person name="Chang J.L."/>
            <person name="Chapple C."/>
            <person name="Chatterji S."/>
            <person name="Chinwalla A."/>
            <person name="Civetta A."/>
            <person name="Clifton S.W."/>
            <person name="Comeron J.M."/>
            <person name="Costello J.C."/>
            <person name="Coyne J.A."/>
            <person name="Daub J."/>
            <person name="David R.G."/>
            <person name="Delcher A.L."/>
            <person name="Delehaunty K."/>
            <person name="Do C.B."/>
            <person name="Ebling H."/>
            <person name="Edwards K."/>
            <person name="Eickbush T."/>
            <person name="Evans J.D."/>
            <person name="Filipski A."/>
            <person name="Findeiss S."/>
            <person name="Freyhult E."/>
            <person name="Fulton L."/>
            <person name="Fulton R."/>
            <person name="Garcia A.C."/>
            <person name="Gardiner A."/>
            <person name="Garfield D.A."/>
            <person name="Garvin B.E."/>
            <person name="Gibson G."/>
            <person name="Gilbert D."/>
            <person name="Gnerre S."/>
            <person name="Godfrey J."/>
            <person name="Good R."/>
            <person name="Gotea V."/>
            <person name="Gravely B."/>
            <person name="Greenberg A.J."/>
            <person name="Griffiths-Jones S."/>
            <person name="Gross S."/>
            <person name="Guigo R."/>
            <person name="Gustafson E.A."/>
            <person name="Haerty W."/>
            <person name="Hahn M.W."/>
            <person name="Halligan D.L."/>
            <person name="Halpern A.L."/>
            <person name="Halter G.M."/>
            <person name="Han M.V."/>
            <person name="Heger A."/>
            <person name="Hillier L."/>
            <person name="Hinrichs A.S."/>
            <person name="Holmes I."/>
            <person name="Hoskins R.A."/>
            <person name="Hubisz M.J."/>
            <person name="Hultmark D."/>
            <person name="Huntley M.A."/>
            <person name="Jaffe D.B."/>
            <person name="Jagadeeshan S."/>
            <person name="Jeck W.R."/>
            <person name="Johnson J."/>
            <person name="Jones C.D."/>
            <person name="Jordan W.C."/>
            <person name="Karpen G.H."/>
            <person name="Kataoka E."/>
            <person name="Keightley P.D."/>
            <person name="Kheradpour P."/>
            <person name="Kirkness E.F."/>
            <person name="Koerich L.B."/>
            <person name="Kristiansen K."/>
            <person name="Kudrna D."/>
            <person name="Kulathinal R.J."/>
            <person name="Kumar S."/>
            <person name="Kwok R."/>
            <person name="Lander E."/>
            <person name="Langley C.H."/>
            <person name="Lapoint R."/>
            <person name="Lazzaro B.P."/>
            <person name="Lee S.J."/>
            <person name="Levesque L."/>
            <person name="Li R."/>
            <person name="Lin C.F."/>
            <person name="Lin M.F."/>
            <person name="Lindblad-Toh K."/>
            <person name="Llopart A."/>
            <person name="Long M."/>
            <person name="Low L."/>
            <person name="Lozovsky E."/>
            <person name="Lu J."/>
            <person name="Luo M."/>
            <person name="Machado C.A."/>
            <person name="Makalowski W."/>
            <person name="Marzo M."/>
            <person name="Matsuda M."/>
            <person name="Matzkin L."/>
            <person name="McAllister B."/>
            <person name="McBride C.S."/>
            <person name="McKernan B."/>
            <person name="McKernan K."/>
            <person name="Mendez-Lago M."/>
            <person name="Minx P."/>
            <person name="Mollenhauer M.U."/>
            <person name="Montooth K."/>
            <person name="Mount S.M."/>
            <person name="Mu X."/>
            <person name="Myers E."/>
            <person name="Negre B."/>
            <person name="Newfeld S."/>
            <person name="Nielsen R."/>
            <person name="Noor M.A."/>
            <person name="O'Grady P."/>
            <person name="Pachter L."/>
            <person name="Papaceit M."/>
            <person name="Parisi M.J."/>
            <person name="Parisi M."/>
            <person name="Parts L."/>
            <person name="Pedersen J.S."/>
            <person name="Pesole G."/>
            <person name="Phillippy A.M."/>
            <person name="Ponting C.P."/>
            <person name="Pop M."/>
            <person name="Porcelli D."/>
            <person name="Powell J.R."/>
            <person name="Prohaska S."/>
            <person name="Pruitt K."/>
            <person name="Puig M."/>
            <person name="Quesneville H."/>
            <person name="Ram K.R."/>
            <person name="Rand D."/>
            <person name="Rasmussen M.D."/>
            <person name="Reed L.K."/>
            <person name="Reenan R."/>
            <person name="Reily A."/>
            <person name="Remington K.A."/>
            <person name="Rieger T.T."/>
            <person name="Ritchie M.G."/>
            <person name="Robin C."/>
            <person name="Rogers Y.H."/>
            <person name="Rohde C."/>
            <person name="Rozas J."/>
            <person name="Rubenfield M.J."/>
            <person name="Ruiz A."/>
            <person name="Russo S."/>
            <person name="Salzberg S.L."/>
            <person name="Sanchez-Gracia A."/>
            <person name="Saranga D.J."/>
            <person name="Sato H."/>
            <person name="Schaeffer S.W."/>
            <person name="Schatz M.C."/>
            <person name="Schlenke T."/>
            <person name="Schwartz R."/>
            <person name="Segarra C."/>
            <person name="Singh R.S."/>
            <person name="Sirot L."/>
            <person name="Sirota M."/>
            <person name="Sisneros N.B."/>
            <person name="Smith C.D."/>
            <person name="Smith T.F."/>
            <person name="Spieth J."/>
            <person name="Stage D.E."/>
            <person name="Stark A."/>
            <person name="Stephan W."/>
            <person name="Strausberg R.L."/>
            <person name="Strempel S."/>
            <person name="Sturgill D."/>
            <person name="Sutton G."/>
            <person name="Sutton G.G."/>
            <person name="Tao W."/>
            <person name="Teichmann S."/>
            <person name="Tobari Y.N."/>
            <person name="Tomimura Y."/>
            <person name="Tsolas J.M."/>
            <person name="Valente V.L."/>
            <person name="Venter E."/>
            <person name="Venter J.C."/>
            <person name="Vicario S."/>
            <person name="Vieira F.G."/>
            <person name="Vilella A.J."/>
            <person name="Villasante A."/>
            <person name="Walenz B."/>
            <person name="Wang J."/>
            <person name="Wasserman M."/>
            <person name="Watts T."/>
            <person name="Wilson D."/>
            <person name="Wilson R.K."/>
            <person name="Wing R.A."/>
            <person name="Wolfner M.F."/>
            <person name="Wong A."/>
            <person name="Wong G.K."/>
            <person name="Wu C.I."/>
            <person name="Wu G."/>
            <person name="Yamamoto D."/>
            <person name="Yang H.P."/>
            <person name="Yang S.P."/>
            <person name="Yorke J.A."/>
            <person name="Yoshida K."/>
            <person name="Zdobnov E."/>
            <person name="Zhang P."/>
            <person name="Zhang Y."/>
            <person name="Zimin A.V."/>
            <person name="Baldwin J."/>
            <person name="Abdouelleil A."/>
            <person name="Abdulkadir J."/>
            <person name="Abebe A."/>
            <person name="Abera B."/>
            <person name="Abreu J."/>
            <person name="Acer S.C."/>
            <person name="Aftuck L."/>
            <person name="Alexander A."/>
            <person name="An P."/>
            <person name="Anderson E."/>
            <person name="Anderson S."/>
            <person name="Arachi H."/>
            <person name="Azer M."/>
            <person name="Bachantsang P."/>
            <person name="Barry A."/>
            <person name="Bayul T."/>
            <person name="Berlin A."/>
            <person name="Bessette D."/>
            <person name="Bloom T."/>
            <person name="Blye J."/>
            <person name="Boguslavskiy L."/>
            <person name="Bonnet C."/>
            <person name="Boukhgalter B."/>
            <person name="Bourzgui I."/>
            <person name="Brown A."/>
            <person name="Cahill P."/>
            <person name="Channer S."/>
            <person name="Cheshatsang Y."/>
            <person name="Chuda L."/>
            <person name="Citroen M."/>
            <person name="Collymore A."/>
            <person name="Cooke P."/>
            <person name="Costello M."/>
            <person name="D'Aco K."/>
            <person name="Daza R."/>
            <person name="De Haan G."/>
            <person name="DeGray S."/>
            <person name="DeMaso C."/>
            <person name="Dhargay N."/>
            <person name="Dooley K."/>
            <person name="Dooley E."/>
            <person name="Doricent M."/>
            <person name="Dorje P."/>
            <person name="Dorjee K."/>
            <person name="Dupes A."/>
            <person name="Elong R."/>
            <person name="Falk J."/>
            <person name="Farina A."/>
            <person name="Faro S."/>
            <person name="Ferguson D."/>
            <person name="Fisher S."/>
            <person name="Foley C.D."/>
            <person name="Franke A."/>
            <person name="Friedrich D."/>
            <person name="Gadbois L."/>
            <person name="Gearin G."/>
            <person name="Gearin C.R."/>
            <person name="Giannoukos G."/>
            <person name="Goode T."/>
            <person name="Graham J."/>
            <person name="Grandbois E."/>
            <person name="Grewal S."/>
            <person name="Gyaltsen K."/>
            <person name="Hafez N."/>
            <person name="Hagos B."/>
            <person name="Hall J."/>
            <person name="Henson C."/>
            <person name="Hollinger A."/>
            <person name="Honan T."/>
            <person name="Huard M.D."/>
            <person name="Hughes L."/>
            <person name="Hurhula B."/>
            <person name="Husby M.E."/>
            <person name="Kamat A."/>
            <person name="Kanga B."/>
            <person name="Kashin S."/>
            <person name="Khazanovich D."/>
            <person name="Kisner P."/>
            <person name="Lance K."/>
            <person name="Lara M."/>
            <person name="Lee W."/>
            <person name="Lennon N."/>
            <person name="Letendre F."/>
            <person name="LeVine R."/>
            <person name="Lipovsky A."/>
            <person name="Liu X."/>
            <person name="Liu J."/>
            <person name="Liu S."/>
            <person name="Lokyitsang T."/>
            <person name="Lokyitsang Y."/>
            <person name="Lubonja R."/>
            <person name="Lui A."/>
            <person name="MacDonald P."/>
            <person name="Magnisalis V."/>
            <person name="Maru K."/>
            <person name="Matthews C."/>
            <person name="McCusker W."/>
            <person name="McDonough S."/>
            <person name="Mehta T."/>
            <person name="Meldrim J."/>
            <person name="Meneus L."/>
            <person name="Mihai O."/>
            <person name="Mihalev A."/>
            <person name="Mihova T."/>
            <person name="Mittelman R."/>
            <person name="Mlenga V."/>
            <person name="Montmayeur A."/>
            <person name="Mulrain L."/>
            <person name="Navidi A."/>
            <person name="Naylor J."/>
            <person name="Negash T."/>
            <person name="Nguyen T."/>
            <person name="Nguyen N."/>
            <person name="Nicol R."/>
            <person name="Norbu C."/>
            <person name="Norbu N."/>
            <person name="Novod N."/>
            <person name="O'Neill B."/>
            <person name="Osman S."/>
            <person name="Markiewicz E."/>
            <person name="Oyono O.L."/>
            <person name="Patti C."/>
            <person name="Phunkhang P."/>
            <person name="Pierre F."/>
            <person name="Priest M."/>
            <person name="Raghuraman S."/>
            <person name="Rege F."/>
            <person name="Reyes R."/>
            <person name="Rise C."/>
            <person name="Rogov P."/>
            <person name="Ross K."/>
            <person name="Ryan E."/>
            <person name="Settipalli S."/>
            <person name="Shea T."/>
            <person name="Sherpa N."/>
            <person name="Shi L."/>
            <person name="Shih D."/>
            <person name="Sparrow T."/>
            <person name="Spaulding J."/>
            <person name="Stalker J."/>
            <person name="Stange-Thomann N."/>
            <person name="Stavropoulos S."/>
            <person name="Stone C."/>
            <person name="Strader C."/>
            <person name="Tesfaye S."/>
            <person name="Thomson T."/>
            <person name="Thoulutsang Y."/>
            <person name="Thoulutsang D."/>
            <person name="Topham K."/>
            <person name="Topping I."/>
            <person name="Tsamla T."/>
            <person name="Vassiliev H."/>
            <person name="Vo A."/>
            <person name="Wangchuk T."/>
            <person name="Wangdi T."/>
            <person name="Weiand M."/>
            <person name="Wilkinson J."/>
            <person name="Wilson A."/>
            <person name="Yadav S."/>
            <person name="Young G."/>
            <person name="Yu Q."/>
            <person name="Zembek L."/>
            <person name="Zhong D."/>
            <person name="Zimmer A."/>
            <person name="Zwirko Z."/>
            <person name="Jaffe D.B."/>
            <person name="Alvarez P."/>
            <person name="Brockman W."/>
            <person name="Butler J."/>
            <person name="Chin C."/>
            <person name="Gnerre S."/>
            <person name="Grabherr M."/>
            <person name="Kleber M."/>
            <person name="Mauceli E."/>
            <person name="MacCallum I."/>
        </authorList>
    </citation>
    <scope>NUCLEOTIDE SEQUENCE [LARGE SCALE GENOMIC DNA]</scope>
    <source>
        <strain evidence="6">Tucson 14024-0371.13</strain>
    </source>
</reference>
<dbReference type="HOGENOM" id="CLU_2471385_0_0_1"/>
<evidence type="ECO:0000259" key="4">
    <source>
        <dbReference type="SMART" id="SM01318"/>
    </source>
</evidence>
<keyword evidence="2" id="KW-0964">Secreted</keyword>
<dbReference type="STRING" id="7217.B3MQ74"/>
<dbReference type="OrthoDB" id="6761907at2759"/>
<proteinExistence type="predicted"/>
<evidence type="ECO:0000313" key="5">
    <source>
        <dbReference type="EMBL" id="EDV44500.1"/>
    </source>
</evidence>
<dbReference type="InParanoid" id="B3MQ74"/>
<dbReference type="InterPro" id="IPR029277">
    <property type="entry name" value="SVWC_dom"/>
</dbReference>
<accession>B3MQ74</accession>
<dbReference type="eggNOG" id="ENOG502TMHN">
    <property type="taxonomic scope" value="Eukaryota"/>
</dbReference>
<comment type="subcellular location">
    <subcellularLocation>
        <location evidence="1">Secreted</location>
    </subcellularLocation>
</comment>
<dbReference type="Proteomes" id="UP000007801">
    <property type="component" value="Unassembled WGS sequence"/>
</dbReference>
<dbReference type="FunCoup" id="B3MQ74">
    <property type="interactions" value="63"/>
</dbReference>
<evidence type="ECO:0000313" key="6">
    <source>
        <dbReference type="Proteomes" id="UP000007801"/>
    </source>
</evidence>
<dbReference type="Pfam" id="PF15430">
    <property type="entry name" value="SVWC"/>
    <property type="match status" value="1"/>
</dbReference>
<dbReference type="KEGG" id="dan:6503101"/>